<organism evidence="2 3">
    <name type="scientific">Pleodorina starrii</name>
    <dbReference type="NCBI Taxonomy" id="330485"/>
    <lineage>
        <taxon>Eukaryota</taxon>
        <taxon>Viridiplantae</taxon>
        <taxon>Chlorophyta</taxon>
        <taxon>core chlorophytes</taxon>
        <taxon>Chlorophyceae</taxon>
        <taxon>CS clade</taxon>
        <taxon>Chlamydomonadales</taxon>
        <taxon>Volvocaceae</taxon>
        <taxon>Pleodorina</taxon>
    </lineage>
</organism>
<feature type="compositionally biased region" description="Low complexity" evidence="1">
    <location>
        <begin position="341"/>
        <end position="369"/>
    </location>
</feature>
<dbReference type="EMBL" id="BRXU01000006">
    <property type="protein sequence ID" value="GLC52558.1"/>
    <property type="molecule type" value="Genomic_DNA"/>
</dbReference>
<feature type="compositionally biased region" description="Low complexity" evidence="1">
    <location>
        <begin position="137"/>
        <end position="149"/>
    </location>
</feature>
<feature type="region of interest" description="Disordered" evidence="1">
    <location>
        <begin position="335"/>
        <end position="369"/>
    </location>
</feature>
<evidence type="ECO:0000313" key="2">
    <source>
        <dbReference type="EMBL" id="GLC52558.1"/>
    </source>
</evidence>
<proteinExistence type="predicted"/>
<protein>
    <submittedName>
        <fullName evidence="2">Uncharacterized protein</fullName>
    </submittedName>
</protein>
<evidence type="ECO:0000256" key="1">
    <source>
        <dbReference type="SAM" id="MobiDB-lite"/>
    </source>
</evidence>
<keyword evidence="3" id="KW-1185">Reference proteome</keyword>
<dbReference type="AlphaFoldDB" id="A0A9W6F0V9"/>
<dbReference type="Proteomes" id="UP001165080">
    <property type="component" value="Unassembled WGS sequence"/>
</dbReference>
<sequence>MQGRSVMFSQLLQAWKAQPVFVSVISCNGLGDAASAMALTMMPASRQGASGLTHATASRLYSSKIKNADNAAAGAGAGQPGAHISPLWTSLRRSLFPVGPSKPTSPSASPSSASPSPSSSTSSSPASWQRRGAPGQATSGTAAAAVVASREARAAGRRATREHEDAFRSLSKGAERFSGTLLKGAVLLITIPLAVHMLSHSLMMSLCIRGLEADRPETVALTLRRIRSVIISNYLATKFEEEEGVGLLMTLLSQWANEAVLREFILTAQHLLQHPSTREALLMSSLVERLERALAAGWLPLELREPARQLYLDAHASLRMEMGAGAAAGVEAGAGAGAGAGARPVGAGTGADAGASAGTSTGSGVDKKQ</sequence>
<evidence type="ECO:0000313" key="3">
    <source>
        <dbReference type="Proteomes" id="UP001165080"/>
    </source>
</evidence>
<dbReference type="PROSITE" id="PS51257">
    <property type="entry name" value="PROKAR_LIPOPROTEIN"/>
    <property type="match status" value="1"/>
</dbReference>
<comment type="caution">
    <text evidence="2">The sequence shown here is derived from an EMBL/GenBank/DDBJ whole genome shotgun (WGS) entry which is preliminary data.</text>
</comment>
<feature type="compositionally biased region" description="Low complexity" evidence="1">
    <location>
        <begin position="101"/>
        <end position="127"/>
    </location>
</feature>
<feature type="compositionally biased region" description="Basic and acidic residues" evidence="1">
    <location>
        <begin position="150"/>
        <end position="167"/>
    </location>
</feature>
<dbReference type="OrthoDB" id="544402at2759"/>
<reference evidence="2 3" key="1">
    <citation type="journal article" date="2023" name="Commun. Biol.">
        <title>Reorganization of the ancestral sex-determining regions during the evolution of trioecy in Pleodorina starrii.</title>
        <authorList>
            <person name="Takahashi K."/>
            <person name="Suzuki S."/>
            <person name="Kawai-Toyooka H."/>
            <person name="Yamamoto K."/>
            <person name="Hamaji T."/>
            <person name="Ootsuki R."/>
            <person name="Yamaguchi H."/>
            <person name="Kawachi M."/>
            <person name="Higashiyama T."/>
            <person name="Nozaki H."/>
        </authorList>
    </citation>
    <scope>NUCLEOTIDE SEQUENCE [LARGE SCALE GENOMIC DNA]</scope>
    <source>
        <strain evidence="2 3">NIES-4479</strain>
    </source>
</reference>
<accession>A0A9W6F0V9</accession>
<feature type="region of interest" description="Disordered" evidence="1">
    <location>
        <begin position="95"/>
        <end position="167"/>
    </location>
</feature>
<gene>
    <name evidence="2" type="primary">PLEST003388</name>
    <name evidence="2" type="ORF">PLESTB_000643000</name>
</gene>
<name>A0A9W6F0V9_9CHLO</name>